<dbReference type="EMBL" id="RCZP01000002">
    <property type="protein sequence ID" value="TPG60416.1"/>
    <property type="molecule type" value="Genomic_DNA"/>
</dbReference>
<organism evidence="2 3">
    <name type="scientific">Muricoccus nepalensis</name>
    <dbReference type="NCBI Taxonomy" id="1854500"/>
    <lineage>
        <taxon>Bacteria</taxon>
        <taxon>Pseudomonadati</taxon>
        <taxon>Pseudomonadota</taxon>
        <taxon>Alphaproteobacteria</taxon>
        <taxon>Acetobacterales</taxon>
        <taxon>Roseomonadaceae</taxon>
        <taxon>Muricoccus</taxon>
    </lineage>
</organism>
<dbReference type="OrthoDB" id="7375974at2"/>
<gene>
    <name evidence="2" type="ORF">EAH89_03290</name>
</gene>
<proteinExistence type="predicted"/>
<name>A0A502GHI4_9PROT</name>
<dbReference type="AlphaFoldDB" id="A0A502GHI4"/>
<evidence type="ECO:0000313" key="3">
    <source>
        <dbReference type="Proteomes" id="UP000317078"/>
    </source>
</evidence>
<dbReference type="Proteomes" id="UP000317078">
    <property type="component" value="Unassembled WGS sequence"/>
</dbReference>
<keyword evidence="1" id="KW-0732">Signal</keyword>
<keyword evidence="3" id="KW-1185">Reference proteome</keyword>
<evidence type="ECO:0000256" key="1">
    <source>
        <dbReference type="SAM" id="SignalP"/>
    </source>
</evidence>
<evidence type="ECO:0008006" key="4">
    <source>
        <dbReference type="Google" id="ProtNLM"/>
    </source>
</evidence>
<accession>A0A502GHI4</accession>
<feature type="signal peptide" evidence="1">
    <location>
        <begin position="1"/>
        <end position="17"/>
    </location>
</feature>
<reference evidence="2 3" key="1">
    <citation type="journal article" date="2019" name="Environ. Microbiol.">
        <title>Species interactions and distinct microbial communities in high Arctic permafrost affected cryosols are associated with the CH4 and CO2 gas fluxes.</title>
        <authorList>
            <person name="Altshuler I."/>
            <person name="Hamel J."/>
            <person name="Turney S."/>
            <person name="Magnuson E."/>
            <person name="Levesque R."/>
            <person name="Greer C."/>
            <person name="Whyte L.G."/>
        </authorList>
    </citation>
    <scope>NUCLEOTIDE SEQUENCE [LARGE SCALE GENOMIC DNA]</scope>
    <source>
        <strain evidence="2 3">S9.3B</strain>
    </source>
</reference>
<sequence length="208" mass="21937">MRRLVATLALLASPALAQGGPRTETFGPWLLTCATDRMTDRSECRMLHSQPVQPASAGLAPLALEVAERGGRLVPVVVARELSLEGAARGALALAGTVQLRFPPSPLFELPCALEGRSVICAPRAADLARAAAELPGAARVLVRVTGPLVPEAQAMVEPAELRLSDTPAALARFRARQPEGTAPPPEPSLLWELLDRLMGLAGAPERR</sequence>
<comment type="caution">
    <text evidence="2">The sequence shown here is derived from an EMBL/GenBank/DDBJ whole genome shotgun (WGS) entry which is preliminary data.</text>
</comment>
<dbReference type="RefSeq" id="WP_140881343.1">
    <property type="nucleotide sequence ID" value="NZ_RCZP01000002.1"/>
</dbReference>
<evidence type="ECO:0000313" key="2">
    <source>
        <dbReference type="EMBL" id="TPG60416.1"/>
    </source>
</evidence>
<feature type="chain" id="PRO_5021401302" description="Invasion associated locus B family protein" evidence="1">
    <location>
        <begin position="18"/>
        <end position="208"/>
    </location>
</feature>
<protein>
    <recommendedName>
        <fullName evidence="4">Invasion associated locus B family protein</fullName>
    </recommendedName>
</protein>